<keyword evidence="2" id="KW-1185">Reference proteome</keyword>
<protein>
    <submittedName>
        <fullName evidence="1">Uncharacterized protein</fullName>
    </submittedName>
</protein>
<proteinExistence type="predicted"/>
<organism evidence="1 2">
    <name type="scientific">Lupinus angustifolius</name>
    <name type="common">Narrow-leaved blue lupine</name>
    <dbReference type="NCBI Taxonomy" id="3871"/>
    <lineage>
        <taxon>Eukaryota</taxon>
        <taxon>Viridiplantae</taxon>
        <taxon>Streptophyta</taxon>
        <taxon>Embryophyta</taxon>
        <taxon>Tracheophyta</taxon>
        <taxon>Spermatophyta</taxon>
        <taxon>Magnoliopsida</taxon>
        <taxon>eudicotyledons</taxon>
        <taxon>Gunneridae</taxon>
        <taxon>Pentapetalae</taxon>
        <taxon>rosids</taxon>
        <taxon>fabids</taxon>
        <taxon>Fabales</taxon>
        <taxon>Fabaceae</taxon>
        <taxon>Papilionoideae</taxon>
        <taxon>50 kb inversion clade</taxon>
        <taxon>genistoids sensu lato</taxon>
        <taxon>core genistoids</taxon>
        <taxon>Genisteae</taxon>
        <taxon>Lupinus</taxon>
    </lineage>
</organism>
<dbReference type="Proteomes" id="UP000188354">
    <property type="component" value="Chromosome LG06"/>
</dbReference>
<dbReference type="Gramene" id="OIW09422">
    <property type="protein sequence ID" value="OIW09422"/>
    <property type="gene ID" value="TanjilG_14573"/>
</dbReference>
<sequence>MSRKVVVMHSVKDVEFEYFGNFGEGRGPEGGWPKGESCWGENERSIEKDADMDDLQLLEARQKERCVVPIKETLCKRALSKLGDKDKSYSLHSVPILALDSLDWTDEAAYCPDKVLDVAVPFGVVDVEVDEVGYLNSCDLEKGVKVKLGSNNGHRKGLGFSYKAQKGKNKIVDRSSP</sequence>
<accession>A0A1J7H9F8</accession>
<evidence type="ECO:0000313" key="1">
    <source>
        <dbReference type="EMBL" id="OIW09422.1"/>
    </source>
</evidence>
<reference evidence="1 2" key="1">
    <citation type="journal article" date="2017" name="Plant Biotechnol. J.">
        <title>A comprehensive draft genome sequence for lupin (Lupinus angustifolius), an emerging health food: insights into plant-microbe interactions and legume evolution.</title>
        <authorList>
            <person name="Hane J.K."/>
            <person name="Ming Y."/>
            <person name="Kamphuis L.G."/>
            <person name="Nelson M.N."/>
            <person name="Garg G."/>
            <person name="Atkins C.A."/>
            <person name="Bayer P.E."/>
            <person name="Bravo A."/>
            <person name="Bringans S."/>
            <person name="Cannon S."/>
            <person name="Edwards D."/>
            <person name="Foley R."/>
            <person name="Gao L.L."/>
            <person name="Harrison M.J."/>
            <person name="Huang W."/>
            <person name="Hurgobin B."/>
            <person name="Li S."/>
            <person name="Liu C.W."/>
            <person name="McGrath A."/>
            <person name="Morahan G."/>
            <person name="Murray J."/>
            <person name="Weller J."/>
            <person name="Jian J."/>
            <person name="Singh K.B."/>
        </authorList>
    </citation>
    <scope>NUCLEOTIDE SEQUENCE [LARGE SCALE GENOMIC DNA]</scope>
    <source>
        <strain evidence="2">cv. Tanjil</strain>
        <tissue evidence="1">Whole plant</tissue>
    </source>
</reference>
<gene>
    <name evidence="1" type="ORF">TanjilG_14573</name>
</gene>
<dbReference type="EMBL" id="CM007366">
    <property type="protein sequence ID" value="OIW09422.1"/>
    <property type="molecule type" value="Genomic_DNA"/>
</dbReference>
<name>A0A1J7H9F8_LUPAN</name>
<dbReference type="AlphaFoldDB" id="A0A1J7H9F8"/>
<evidence type="ECO:0000313" key="2">
    <source>
        <dbReference type="Proteomes" id="UP000188354"/>
    </source>
</evidence>